<dbReference type="InterPro" id="IPR019197">
    <property type="entry name" value="Biotin-prot_ligase_N"/>
</dbReference>
<dbReference type="SUPFAM" id="SSF55681">
    <property type="entry name" value="Class II aaRS and biotin synthetases"/>
    <property type="match status" value="1"/>
</dbReference>
<feature type="domain" description="Biotin-protein ligase N-terminal" evidence="2">
    <location>
        <begin position="1"/>
        <end position="287"/>
    </location>
</feature>
<protein>
    <submittedName>
        <fullName evidence="3">Biotin holocarboxylase synthetase</fullName>
    </submittedName>
</protein>
<evidence type="ECO:0000259" key="1">
    <source>
        <dbReference type="Pfam" id="PF03099"/>
    </source>
</evidence>
<dbReference type="Pfam" id="PF09825">
    <property type="entry name" value="BPL_N"/>
    <property type="match status" value="1"/>
</dbReference>
<organism evidence="3 4">
    <name type="scientific">Rhizopus stolonifer</name>
    <name type="common">Rhizopus nigricans</name>
    <dbReference type="NCBI Taxonomy" id="4846"/>
    <lineage>
        <taxon>Eukaryota</taxon>
        <taxon>Fungi</taxon>
        <taxon>Fungi incertae sedis</taxon>
        <taxon>Mucoromycota</taxon>
        <taxon>Mucoromycotina</taxon>
        <taxon>Mucoromycetes</taxon>
        <taxon>Mucorales</taxon>
        <taxon>Mucorineae</taxon>
        <taxon>Rhizopodaceae</taxon>
        <taxon>Rhizopus</taxon>
    </lineage>
</organism>
<dbReference type="Proteomes" id="UP000253551">
    <property type="component" value="Unassembled WGS sequence"/>
</dbReference>
<dbReference type="InterPro" id="IPR029062">
    <property type="entry name" value="Class_I_gatase-like"/>
</dbReference>
<dbReference type="STRING" id="4846.A0A367J0Q7"/>
<name>A0A367J0Q7_RHIST</name>
<dbReference type="Gene3D" id="3.40.50.880">
    <property type="match status" value="1"/>
</dbReference>
<dbReference type="Gene3D" id="3.30.930.10">
    <property type="entry name" value="Bira Bifunctional Protein, Domain 2"/>
    <property type="match status" value="1"/>
</dbReference>
<dbReference type="GO" id="GO:0004077">
    <property type="term" value="F:biotin--[biotin carboxyl-carrier protein] ligase activity"/>
    <property type="evidence" value="ECO:0007669"/>
    <property type="project" value="TreeGrafter"/>
</dbReference>
<gene>
    <name evidence="3" type="primary">BPL1_1</name>
    <name evidence="3" type="ORF">CU098_001911</name>
</gene>
<feature type="domain" description="BPL/LPL catalytic" evidence="1">
    <location>
        <begin position="408"/>
        <end position="492"/>
    </location>
</feature>
<dbReference type="AlphaFoldDB" id="A0A367J0Q7"/>
<dbReference type="PANTHER" id="PTHR12835">
    <property type="entry name" value="BIOTIN PROTEIN LIGASE"/>
    <property type="match status" value="1"/>
</dbReference>
<dbReference type="Pfam" id="PF03099">
    <property type="entry name" value="BPL_LplA_LipB"/>
    <property type="match status" value="1"/>
</dbReference>
<accession>A0A367J0Q7</accession>
<sequence>MNILVYDDLGASSNSVKHTQNTLKSLLGHAYDVITIDRKVLQSEPWEINCAMLVMPGGRDLPYCEALNGHPNARINHYVRAGGRYLGICAGAYYASKNIEFEKGNAIMEIIQPRELEFYPGLCKGTTYPGFVYNSESGASSVSVVTEKDVLKDVSSEIKMYYNGGGYFVRPEEYSHVTVLCRFKDHGPLCKDEPRGPAAVVHCKIEKGDALLIATHPEYDVSSEDLLLADQANSEKVSEILKDLVLSEVERKRFLCAAFLRMGLQAVPLDNNKIPMENKAVKITPLYISGLTKEWVHNTASYLIRKTDQRSRLLKDNTDIFCINELDTPSSEQAHILSLCRIKEGKSSVIEIIYPNTIYADEPVCPPSSVTPHFNIEKYYKYLSQERGKWLDIRGSFRFGNGLLYAEALSSTQSTLEKNPVLLAGLPTGLVCLAANQISGRGRGSNSWISHTGALQFSFVYMIALAIVESIREKPGYSSVPLRLKWPNDIYAECCGLNLSNTLPTTSINDIIKDHDTSLKELSTEHVLADIMIKFETYYGRFCVDGMGSWFLDKYYERWLHRY</sequence>
<dbReference type="EMBL" id="PJQM01004717">
    <property type="protein sequence ID" value="RCH83516.1"/>
    <property type="molecule type" value="Genomic_DNA"/>
</dbReference>
<dbReference type="CDD" id="cd03144">
    <property type="entry name" value="GATase1_ScBLP_like"/>
    <property type="match status" value="1"/>
</dbReference>
<evidence type="ECO:0000313" key="3">
    <source>
        <dbReference type="EMBL" id="RCH83516.1"/>
    </source>
</evidence>
<dbReference type="OrthoDB" id="10250105at2759"/>
<proteinExistence type="predicted"/>
<dbReference type="PANTHER" id="PTHR12835:SF5">
    <property type="entry name" value="BIOTIN--PROTEIN LIGASE"/>
    <property type="match status" value="1"/>
</dbReference>
<dbReference type="InterPro" id="IPR004143">
    <property type="entry name" value="BPL_LPL_catalytic"/>
</dbReference>
<reference evidence="3 4" key="1">
    <citation type="journal article" date="2018" name="G3 (Bethesda)">
        <title>Phylogenetic and Phylogenomic Definition of Rhizopus Species.</title>
        <authorList>
            <person name="Gryganskyi A.P."/>
            <person name="Golan J."/>
            <person name="Dolatabadi S."/>
            <person name="Mondo S."/>
            <person name="Robb S."/>
            <person name="Idnurm A."/>
            <person name="Muszewska A."/>
            <person name="Steczkiewicz K."/>
            <person name="Masonjones S."/>
            <person name="Liao H.L."/>
            <person name="Gajdeczka M.T."/>
            <person name="Anike F."/>
            <person name="Vuek A."/>
            <person name="Anishchenko I.M."/>
            <person name="Voigt K."/>
            <person name="de Hoog G.S."/>
            <person name="Smith M.E."/>
            <person name="Heitman J."/>
            <person name="Vilgalys R."/>
            <person name="Stajich J.E."/>
        </authorList>
    </citation>
    <scope>NUCLEOTIDE SEQUENCE [LARGE SCALE GENOMIC DNA]</scope>
    <source>
        <strain evidence="3 4">LSU 92-RS-03</strain>
    </source>
</reference>
<keyword evidence="4" id="KW-1185">Reference proteome</keyword>
<dbReference type="SUPFAM" id="SSF52317">
    <property type="entry name" value="Class I glutamine amidotransferase-like"/>
    <property type="match status" value="1"/>
</dbReference>
<dbReference type="GO" id="GO:0005737">
    <property type="term" value="C:cytoplasm"/>
    <property type="evidence" value="ECO:0007669"/>
    <property type="project" value="TreeGrafter"/>
</dbReference>
<evidence type="ECO:0000313" key="4">
    <source>
        <dbReference type="Proteomes" id="UP000253551"/>
    </source>
</evidence>
<dbReference type="InterPro" id="IPR045864">
    <property type="entry name" value="aa-tRNA-synth_II/BPL/LPL"/>
</dbReference>
<evidence type="ECO:0000259" key="2">
    <source>
        <dbReference type="Pfam" id="PF09825"/>
    </source>
</evidence>
<comment type="caution">
    <text evidence="3">The sequence shown here is derived from an EMBL/GenBank/DDBJ whole genome shotgun (WGS) entry which is preliminary data.</text>
</comment>